<gene>
    <name evidence="6" type="ORF">DYU11_10090</name>
</gene>
<evidence type="ECO:0000313" key="6">
    <source>
        <dbReference type="EMBL" id="RIV23347.1"/>
    </source>
</evidence>
<keyword evidence="3" id="KW-0998">Cell outer membrane</keyword>
<dbReference type="Gene3D" id="2.40.170.20">
    <property type="entry name" value="TonB-dependent receptor, beta-barrel domain"/>
    <property type="match status" value="1"/>
</dbReference>
<dbReference type="InterPro" id="IPR037066">
    <property type="entry name" value="Plug_dom_sf"/>
</dbReference>
<dbReference type="InterPro" id="IPR013784">
    <property type="entry name" value="Carb-bd-like_fold"/>
</dbReference>
<evidence type="ECO:0000313" key="7">
    <source>
        <dbReference type="Proteomes" id="UP000283523"/>
    </source>
</evidence>
<keyword evidence="2" id="KW-0472">Membrane</keyword>
<accession>A0A418MAE3</accession>
<feature type="domain" description="Outer membrane protein beta-barrel" evidence="5">
    <location>
        <begin position="375"/>
        <end position="779"/>
    </location>
</feature>
<proteinExistence type="predicted"/>
<dbReference type="InterPro" id="IPR041700">
    <property type="entry name" value="OMP_b-brl_3"/>
</dbReference>
<reference evidence="6 7" key="1">
    <citation type="submission" date="2018-08" db="EMBL/GenBank/DDBJ databases">
        <title>Fibrisoma montanum sp. nov., isolated from Danxia mountain soil.</title>
        <authorList>
            <person name="Huang Y."/>
        </authorList>
    </citation>
    <scope>NUCLEOTIDE SEQUENCE [LARGE SCALE GENOMIC DNA]</scope>
    <source>
        <strain evidence="6 7">HYT19</strain>
    </source>
</reference>
<dbReference type="PANTHER" id="PTHR40980">
    <property type="entry name" value="PLUG DOMAIN-CONTAINING PROTEIN"/>
    <property type="match status" value="1"/>
</dbReference>
<dbReference type="GO" id="GO:0030246">
    <property type="term" value="F:carbohydrate binding"/>
    <property type="evidence" value="ECO:0007669"/>
    <property type="project" value="InterPro"/>
</dbReference>
<feature type="chain" id="PRO_5019393569" evidence="4">
    <location>
        <begin position="19"/>
        <end position="804"/>
    </location>
</feature>
<comment type="caution">
    <text evidence="6">The sequence shown here is derived from an EMBL/GenBank/DDBJ whole genome shotgun (WGS) entry which is preliminary data.</text>
</comment>
<organism evidence="6 7">
    <name type="scientific">Fibrisoma montanum</name>
    <dbReference type="NCBI Taxonomy" id="2305895"/>
    <lineage>
        <taxon>Bacteria</taxon>
        <taxon>Pseudomonadati</taxon>
        <taxon>Bacteroidota</taxon>
        <taxon>Cytophagia</taxon>
        <taxon>Cytophagales</taxon>
        <taxon>Spirosomataceae</taxon>
        <taxon>Fibrisoma</taxon>
    </lineage>
</organism>
<dbReference type="Pfam" id="PF13620">
    <property type="entry name" value="CarboxypepD_reg"/>
    <property type="match status" value="1"/>
</dbReference>
<keyword evidence="4" id="KW-0732">Signal</keyword>
<dbReference type="AlphaFoldDB" id="A0A418MAE3"/>
<evidence type="ECO:0000256" key="4">
    <source>
        <dbReference type="SAM" id="SignalP"/>
    </source>
</evidence>
<sequence length="804" mass="89440">MKCLLSISLLFTTHLLLAQTATIRGLVQDTRRQAVPFSTVMLLSTNDSSLVKAQVSSDSGAYAFTAVRAGSYRISVTGVGYGQGFSERFSISKGQTVTLPALMLTDVSNQLSEVKVSARKPLLEVTPDKTVLNVEASLTAAGSSAFELLQKAPGVIVDPGDNIMLQGKNGVRIYIDGKLSPLTQADLAAYLRTLQASDIEAIEIIAQPSARYDASGNAGIINIRLKKNRNYGTNGSLTLGLAQGRFYPKQNGSLSLNHRTKGVNLFATYSNRIARDWSFINLYRRQSGQYYDQRSETTTGSGSHNVKAGADFFLSRRSTLGVLVNGNLRGSESLTDGQTPIGPLNRPATSILIANNRNTSRRGNLNANLNYQYADTTGRTLNIDADYGRYTGSNNNYQPNQYRDPIEQIVLEERNYRMKTLTDIDLYTLKADYEQKLWGGKLSAGFKLSSVTTGNAFDFFDVVDGRDQLNTDRTNDFRYTERINAGYASFNRLFGKVRAQAGLRVEQTYSQGMLTSAQAQGDGNVTRRYVNLFPSAGLTYSANAKNSYALTFSRRIDRPGYQDLNPFEYKADELTYQKGNAFLRPQYTNTVQVSHTYAYKLTTSLSVSRTTDFFTSITDTTERNRNFITTRNLARQDVISLGVSYPVSLTKWWNVYTSLTAYHSRNRADFGQGKVINLNANVLSFYSQHTITLPRRWNVEVSGYYTSPSIWGGTFLNRRYWGSSVGVSHKVLNDRGSLVVTLTDPFNSQRWRGISQFGGLYMDASGGYESRQVRLNFTYSFGSDQVKAARRRNAGLDDESKRIQ</sequence>
<protein>
    <submittedName>
        <fullName evidence="6">TonB-dependent receptor</fullName>
    </submittedName>
</protein>
<evidence type="ECO:0000256" key="3">
    <source>
        <dbReference type="ARBA" id="ARBA00023237"/>
    </source>
</evidence>
<keyword evidence="7" id="KW-1185">Reference proteome</keyword>
<dbReference type="SUPFAM" id="SSF56935">
    <property type="entry name" value="Porins"/>
    <property type="match status" value="1"/>
</dbReference>
<dbReference type="SUPFAM" id="SSF49452">
    <property type="entry name" value="Starch-binding domain-like"/>
    <property type="match status" value="1"/>
</dbReference>
<keyword evidence="6" id="KW-0675">Receptor</keyword>
<comment type="subcellular location">
    <subcellularLocation>
        <location evidence="1">Cell outer membrane</location>
    </subcellularLocation>
</comment>
<dbReference type="PANTHER" id="PTHR40980:SF4">
    <property type="entry name" value="TONB-DEPENDENT RECEPTOR-LIKE BETA-BARREL DOMAIN-CONTAINING PROTEIN"/>
    <property type="match status" value="1"/>
</dbReference>
<evidence type="ECO:0000259" key="5">
    <source>
        <dbReference type="Pfam" id="PF14905"/>
    </source>
</evidence>
<dbReference type="Pfam" id="PF14905">
    <property type="entry name" value="OMP_b-brl_3"/>
    <property type="match status" value="1"/>
</dbReference>
<dbReference type="RefSeq" id="WP_119667565.1">
    <property type="nucleotide sequence ID" value="NZ_QXED01000003.1"/>
</dbReference>
<dbReference type="Gene3D" id="2.60.40.1120">
    <property type="entry name" value="Carboxypeptidase-like, regulatory domain"/>
    <property type="match status" value="1"/>
</dbReference>
<dbReference type="GO" id="GO:0009279">
    <property type="term" value="C:cell outer membrane"/>
    <property type="evidence" value="ECO:0007669"/>
    <property type="project" value="UniProtKB-SubCell"/>
</dbReference>
<dbReference type="OrthoDB" id="905812at2"/>
<dbReference type="Proteomes" id="UP000283523">
    <property type="component" value="Unassembled WGS sequence"/>
</dbReference>
<dbReference type="Gene3D" id="2.170.130.10">
    <property type="entry name" value="TonB-dependent receptor, plug domain"/>
    <property type="match status" value="1"/>
</dbReference>
<feature type="signal peptide" evidence="4">
    <location>
        <begin position="1"/>
        <end position="18"/>
    </location>
</feature>
<dbReference type="InterPro" id="IPR036942">
    <property type="entry name" value="Beta-barrel_TonB_sf"/>
</dbReference>
<dbReference type="EMBL" id="QXED01000003">
    <property type="protein sequence ID" value="RIV23347.1"/>
    <property type="molecule type" value="Genomic_DNA"/>
</dbReference>
<evidence type="ECO:0000256" key="1">
    <source>
        <dbReference type="ARBA" id="ARBA00004442"/>
    </source>
</evidence>
<name>A0A418MAE3_9BACT</name>
<evidence type="ECO:0000256" key="2">
    <source>
        <dbReference type="ARBA" id="ARBA00023136"/>
    </source>
</evidence>